<dbReference type="InterPro" id="IPR044855">
    <property type="entry name" value="CoA-Trfase_III_dom3_sf"/>
</dbReference>
<dbReference type="RefSeq" id="WP_092859455.1">
    <property type="nucleotide sequence ID" value="NZ_FOQH01000004.1"/>
</dbReference>
<dbReference type="PANTHER" id="PTHR48207:SF3">
    <property type="entry name" value="SUCCINATE--HYDROXYMETHYLGLUTARATE COA-TRANSFERASE"/>
    <property type="match status" value="1"/>
</dbReference>
<sequence length="409" mass="44326">MSAPLDGIRVLDLSRILAGPWCTQMLADFGADVIKIENPDGGDDTRSWGPPFLKDKDGNDTREAAYYMSANRNKRSVTVNLRSEEGKEVIRELAKTADVVVENFKVGGLAKLGLGPDDLMALNPRLIYCSITGFGQTGPKAPEPGYDYLIQGLGGIMSITGNPDGTPGAGPQRVGLAICDLTTGMYSTIAILAALQHRERTGRGQHIDMALLDVHVGWLANQAMNYFIGGKVPERTGAWHPNLSPYQPFPCADGEVIVACGNDRQFKILTRELGVPELADDPRFVTVPDRNANREALAEIISDRMRLKPREHWLTRLPEAGVPCSGLNTIDKTFEEPQVIARGMKVEVPHPLSPTGTVPNVANPIKFSDSKIAYRRAAPMLGEHTDEVLSEVLGLDAARIAALKETGAL</sequence>
<dbReference type="Pfam" id="PF02515">
    <property type="entry name" value="CoA_transf_3"/>
    <property type="match status" value="1"/>
</dbReference>
<dbReference type="STRING" id="1114924.SAMN05216258_104155"/>
<evidence type="ECO:0000256" key="1">
    <source>
        <dbReference type="ARBA" id="ARBA00022679"/>
    </source>
</evidence>
<keyword evidence="1 2" id="KW-0808">Transferase</keyword>
<dbReference type="Proteomes" id="UP000199377">
    <property type="component" value="Unassembled WGS sequence"/>
</dbReference>
<dbReference type="Gene3D" id="3.30.1540.10">
    <property type="entry name" value="formyl-coa transferase, domain 3"/>
    <property type="match status" value="1"/>
</dbReference>
<dbReference type="EMBL" id="FOQH01000004">
    <property type="protein sequence ID" value="SFI08144.1"/>
    <property type="molecule type" value="Genomic_DNA"/>
</dbReference>
<reference evidence="2 3" key="1">
    <citation type="submission" date="2016-10" db="EMBL/GenBank/DDBJ databases">
        <authorList>
            <person name="de Groot N.N."/>
        </authorList>
    </citation>
    <scope>NUCLEOTIDE SEQUENCE [LARGE SCALE GENOMIC DNA]</scope>
    <source>
        <strain evidence="2 3">CGMCC 1.11030</strain>
    </source>
</reference>
<gene>
    <name evidence="2" type="ORF">SAMN05216258_104155</name>
</gene>
<dbReference type="Gene3D" id="3.40.50.10540">
    <property type="entry name" value="Crotonobetainyl-coa:carnitine coa-transferase, domain 1"/>
    <property type="match status" value="1"/>
</dbReference>
<dbReference type="InterPro" id="IPR023606">
    <property type="entry name" value="CoA-Trfase_III_dom_1_sf"/>
</dbReference>
<dbReference type="PANTHER" id="PTHR48207">
    <property type="entry name" value="SUCCINATE--HYDROXYMETHYLGLUTARATE COA-TRANSFERASE"/>
    <property type="match status" value="1"/>
</dbReference>
<dbReference type="GO" id="GO:0008410">
    <property type="term" value="F:CoA-transferase activity"/>
    <property type="evidence" value="ECO:0007669"/>
    <property type="project" value="TreeGrafter"/>
</dbReference>
<proteinExistence type="predicted"/>
<dbReference type="AlphaFoldDB" id="A0A1I3FAC9"/>
<keyword evidence="3" id="KW-1185">Reference proteome</keyword>
<dbReference type="SUPFAM" id="SSF89796">
    <property type="entry name" value="CoA-transferase family III (CaiB/BaiF)"/>
    <property type="match status" value="1"/>
</dbReference>
<name>A0A1I3FAC9_9RHOB</name>
<dbReference type="OrthoDB" id="7208981at2"/>
<dbReference type="InterPro" id="IPR003673">
    <property type="entry name" value="CoA-Trfase_fam_III"/>
</dbReference>
<evidence type="ECO:0000313" key="3">
    <source>
        <dbReference type="Proteomes" id="UP000199377"/>
    </source>
</evidence>
<accession>A0A1I3FAC9</accession>
<organism evidence="2 3">
    <name type="scientific">Albimonas pacifica</name>
    <dbReference type="NCBI Taxonomy" id="1114924"/>
    <lineage>
        <taxon>Bacteria</taxon>
        <taxon>Pseudomonadati</taxon>
        <taxon>Pseudomonadota</taxon>
        <taxon>Alphaproteobacteria</taxon>
        <taxon>Rhodobacterales</taxon>
        <taxon>Paracoccaceae</taxon>
        <taxon>Albimonas</taxon>
    </lineage>
</organism>
<evidence type="ECO:0000313" key="2">
    <source>
        <dbReference type="EMBL" id="SFI08144.1"/>
    </source>
</evidence>
<dbReference type="InterPro" id="IPR050483">
    <property type="entry name" value="CoA-transferase_III_domain"/>
</dbReference>
<protein>
    <submittedName>
        <fullName evidence="2">Crotonobetainyl-CoA:carnitine CoA-transferase CaiB</fullName>
    </submittedName>
</protein>